<sequence>MAIPSVSLAILLLALRFLLAWDPSATTVTAIRSGGLAQKAGAISSDASDRSECNGRWIYIRELPSRFNTDLLATCDDFPILFEIREQPEKSIIPFLANHGLGPRTHNRSRSWYRTEPLFFELFFHRRMLEYPCLTADPVAADAIFVPYYTGLAALPFLFSPAHWNFSALHGRDLAKWLIRRDRPAIWARFGGHNHFLAVAGSASDFDNDPAQTPLWGTAFLSLPEFYNLTVFTLESRAWSLQEHSVPPPTSFHPANLARLDAWLARARRSRRPTLMLFAGGAAPGSGRPNVVSSIHAECELRRDLCELVDCSGGVCIHDPARFMRPMLRARFCLQPPSETPTRRSTFDGILAGCIPVFFEEASAANQFGWHLPRRRYDEFSVLIPKEEVMFGGQRIADVLEAIPPARVRRMREAVLELAPGVMYRRHGSSAALRARKDAIDLAIEGALRRIQRRVQAIQQGKDALLLVGDNEEEWDE</sequence>
<reference evidence="8 9" key="1">
    <citation type="journal article" date="2014" name="Agronomy (Basel)">
        <title>A Draft Genome Sequence for Ensete ventricosum, the Drought-Tolerant Tree Against Hunger.</title>
        <authorList>
            <person name="Harrison J."/>
            <person name="Moore K.A."/>
            <person name="Paszkiewicz K."/>
            <person name="Jones T."/>
            <person name="Grant M."/>
            <person name="Ambacheew D."/>
            <person name="Muzemil S."/>
            <person name="Studholme D.J."/>
        </authorList>
    </citation>
    <scope>NUCLEOTIDE SEQUENCE [LARGE SCALE GENOMIC DNA]</scope>
</reference>
<comment type="similarity">
    <text evidence="2">Belongs to the glycosyltransferase 47 family.</text>
</comment>
<dbReference type="AlphaFoldDB" id="A0A426ZXK2"/>
<gene>
    <name evidence="8" type="ORF">B296_00038092</name>
</gene>
<dbReference type="GO" id="GO:0016757">
    <property type="term" value="F:glycosyltransferase activity"/>
    <property type="evidence" value="ECO:0007669"/>
    <property type="project" value="UniProtKB-KW"/>
</dbReference>
<evidence type="ECO:0000259" key="7">
    <source>
        <dbReference type="Pfam" id="PF03016"/>
    </source>
</evidence>
<keyword evidence="3" id="KW-0808">Transferase</keyword>
<organism evidence="8 9">
    <name type="scientific">Ensete ventricosum</name>
    <name type="common">Abyssinian banana</name>
    <name type="synonym">Musa ensete</name>
    <dbReference type="NCBI Taxonomy" id="4639"/>
    <lineage>
        <taxon>Eukaryota</taxon>
        <taxon>Viridiplantae</taxon>
        <taxon>Streptophyta</taxon>
        <taxon>Embryophyta</taxon>
        <taxon>Tracheophyta</taxon>
        <taxon>Spermatophyta</taxon>
        <taxon>Magnoliopsida</taxon>
        <taxon>Liliopsida</taxon>
        <taxon>Zingiberales</taxon>
        <taxon>Musaceae</taxon>
        <taxon>Ensete</taxon>
    </lineage>
</organism>
<keyword evidence="3" id="KW-0328">Glycosyltransferase</keyword>
<evidence type="ECO:0000256" key="5">
    <source>
        <dbReference type="ARBA" id="ARBA00023034"/>
    </source>
</evidence>
<keyword evidence="4" id="KW-0735">Signal-anchor</keyword>
<keyword evidence="6" id="KW-0732">Signal</keyword>
<dbReference type="Pfam" id="PF03016">
    <property type="entry name" value="Exostosin_GT47"/>
    <property type="match status" value="1"/>
</dbReference>
<protein>
    <recommendedName>
        <fullName evidence="7">Exostosin GT47 domain-containing protein</fullName>
    </recommendedName>
</protein>
<evidence type="ECO:0000313" key="8">
    <source>
        <dbReference type="EMBL" id="RRT68694.1"/>
    </source>
</evidence>
<evidence type="ECO:0000256" key="3">
    <source>
        <dbReference type="ARBA" id="ARBA00022676"/>
    </source>
</evidence>
<evidence type="ECO:0000313" key="9">
    <source>
        <dbReference type="Proteomes" id="UP000287651"/>
    </source>
</evidence>
<dbReference type="GO" id="GO:0000139">
    <property type="term" value="C:Golgi membrane"/>
    <property type="evidence" value="ECO:0007669"/>
    <property type="project" value="UniProtKB-SubCell"/>
</dbReference>
<feature type="signal peptide" evidence="6">
    <location>
        <begin position="1"/>
        <end position="20"/>
    </location>
</feature>
<evidence type="ECO:0000256" key="4">
    <source>
        <dbReference type="ARBA" id="ARBA00022968"/>
    </source>
</evidence>
<comment type="caution">
    <text evidence="8">The sequence shown here is derived from an EMBL/GenBank/DDBJ whole genome shotgun (WGS) entry which is preliminary data.</text>
</comment>
<evidence type="ECO:0000256" key="1">
    <source>
        <dbReference type="ARBA" id="ARBA00004323"/>
    </source>
</evidence>
<accession>A0A426ZXK2</accession>
<comment type="subcellular location">
    <subcellularLocation>
        <location evidence="1">Golgi apparatus membrane</location>
        <topology evidence="1">Single-pass type II membrane protein</topology>
    </subcellularLocation>
</comment>
<proteinExistence type="inferred from homology"/>
<keyword evidence="4" id="KW-0812">Transmembrane</keyword>
<evidence type="ECO:0000256" key="2">
    <source>
        <dbReference type="ARBA" id="ARBA00010271"/>
    </source>
</evidence>
<dbReference type="InterPro" id="IPR004263">
    <property type="entry name" value="Exostosin"/>
</dbReference>
<dbReference type="PANTHER" id="PTHR11062">
    <property type="entry name" value="EXOSTOSIN HEPARAN SULFATE GLYCOSYLTRANSFERASE -RELATED"/>
    <property type="match status" value="1"/>
</dbReference>
<dbReference type="Proteomes" id="UP000287651">
    <property type="component" value="Unassembled WGS sequence"/>
</dbReference>
<dbReference type="PANTHER" id="PTHR11062:SF58">
    <property type="entry name" value="XYLOGLUCAN GALACTOSYLTRANSFERASE GT19-RELATED"/>
    <property type="match status" value="1"/>
</dbReference>
<dbReference type="EMBL" id="AMZH03004618">
    <property type="protein sequence ID" value="RRT68694.1"/>
    <property type="molecule type" value="Genomic_DNA"/>
</dbReference>
<feature type="domain" description="Exostosin GT47" evidence="7">
    <location>
        <begin position="53"/>
        <end position="391"/>
    </location>
</feature>
<name>A0A426ZXK2_ENSVE</name>
<evidence type="ECO:0000256" key="6">
    <source>
        <dbReference type="SAM" id="SignalP"/>
    </source>
</evidence>
<feature type="chain" id="PRO_5019251702" description="Exostosin GT47 domain-containing protein" evidence="6">
    <location>
        <begin position="21"/>
        <end position="477"/>
    </location>
</feature>
<keyword evidence="5" id="KW-0333">Golgi apparatus</keyword>
<dbReference type="InterPro" id="IPR040911">
    <property type="entry name" value="Exostosin_GT47"/>
</dbReference>